<dbReference type="GO" id="GO:0016020">
    <property type="term" value="C:membrane"/>
    <property type="evidence" value="ECO:0007669"/>
    <property type="project" value="UniProtKB-ARBA"/>
</dbReference>
<dbReference type="Gene3D" id="1.20.5.3310">
    <property type="match status" value="1"/>
</dbReference>
<evidence type="ECO:0000313" key="10">
    <source>
        <dbReference type="Proteomes" id="UP000886845"/>
    </source>
</evidence>
<evidence type="ECO:0000256" key="3">
    <source>
        <dbReference type="ARBA" id="ARBA00022692"/>
    </source>
</evidence>
<comment type="subcellular location">
    <subcellularLocation>
        <location evidence="1">Membrane</location>
        <topology evidence="1">Single-pass membrane protein</topology>
    </subcellularLocation>
</comment>
<dbReference type="InterPro" id="IPR003369">
    <property type="entry name" value="TatA/B/E"/>
</dbReference>
<dbReference type="GO" id="GO:0015031">
    <property type="term" value="P:protein transport"/>
    <property type="evidence" value="ECO:0007669"/>
    <property type="project" value="UniProtKB-KW"/>
</dbReference>
<keyword evidence="6" id="KW-0811">Translocation</keyword>
<protein>
    <submittedName>
        <fullName evidence="9">Twin-arginine translocase TatA/TatE family subunit</fullName>
    </submittedName>
</protein>
<keyword evidence="7" id="KW-0472">Membrane</keyword>
<reference evidence="9" key="1">
    <citation type="submission" date="2020-10" db="EMBL/GenBank/DDBJ databases">
        <authorList>
            <person name="Gilroy R."/>
        </authorList>
    </citation>
    <scope>NUCLEOTIDE SEQUENCE</scope>
    <source>
        <strain evidence="9">35461</strain>
    </source>
</reference>
<proteinExistence type="predicted"/>
<dbReference type="Proteomes" id="UP000886845">
    <property type="component" value="Unassembled WGS sequence"/>
</dbReference>
<organism evidence="9 10">
    <name type="scientific">Candidatus Spyradenecus faecavium</name>
    <dbReference type="NCBI Taxonomy" id="2840947"/>
    <lineage>
        <taxon>Bacteria</taxon>
        <taxon>Pseudomonadati</taxon>
        <taxon>Lentisphaerota</taxon>
        <taxon>Lentisphaeria</taxon>
        <taxon>Lentisphaerales</taxon>
        <taxon>Lentisphaeraceae</taxon>
        <taxon>Lentisphaeraceae incertae sedis</taxon>
        <taxon>Candidatus Spyradenecus</taxon>
    </lineage>
</organism>
<name>A0A9D1NMC8_9BACT</name>
<feature type="compositionally biased region" description="Acidic residues" evidence="8">
    <location>
        <begin position="71"/>
        <end position="83"/>
    </location>
</feature>
<evidence type="ECO:0000256" key="6">
    <source>
        <dbReference type="ARBA" id="ARBA00023010"/>
    </source>
</evidence>
<accession>A0A9D1NMC8</accession>
<evidence type="ECO:0000256" key="7">
    <source>
        <dbReference type="ARBA" id="ARBA00023136"/>
    </source>
</evidence>
<keyword evidence="4" id="KW-0653">Protein transport</keyword>
<dbReference type="Pfam" id="PF02416">
    <property type="entry name" value="TatA_B_E"/>
    <property type="match status" value="1"/>
</dbReference>
<dbReference type="AlphaFoldDB" id="A0A9D1NMC8"/>
<evidence type="ECO:0000256" key="1">
    <source>
        <dbReference type="ARBA" id="ARBA00004167"/>
    </source>
</evidence>
<sequence length="111" mass="11804">MSFAETLVILLVAMIVLGPRRLPEAARKIGHWLGVARRAGDEFKRQLMAMDQGVEDRLNTATGELDKLVPTDEELAAETEAPDADNLPPPAASPDDAWGAAPVPGGLPPEP</sequence>
<dbReference type="EMBL" id="DVOR01000135">
    <property type="protein sequence ID" value="HIV09301.1"/>
    <property type="molecule type" value="Genomic_DNA"/>
</dbReference>
<evidence type="ECO:0000256" key="8">
    <source>
        <dbReference type="SAM" id="MobiDB-lite"/>
    </source>
</evidence>
<comment type="caution">
    <text evidence="9">The sequence shown here is derived from an EMBL/GenBank/DDBJ whole genome shotgun (WGS) entry which is preliminary data.</text>
</comment>
<keyword evidence="3" id="KW-0812">Transmembrane</keyword>
<feature type="compositionally biased region" description="Low complexity" evidence="8">
    <location>
        <begin position="93"/>
        <end position="102"/>
    </location>
</feature>
<evidence type="ECO:0000256" key="5">
    <source>
        <dbReference type="ARBA" id="ARBA00022989"/>
    </source>
</evidence>
<evidence type="ECO:0000256" key="4">
    <source>
        <dbReference type="ARBA" id="ARBA00022927"/>
    </source>
</evidence>
<feature type="non-terminal residue" evidence="9">
    <location>
        <position position="111"/>
    </location>
</feature>
<feature type="region of interest" description="Disordered" evidence="8">
    <location>
        <begin position="64"/>
        <end position="111"/>
    </location>
</feature>
<evidence type="ECO:0000256" key="2">
    <source>
        <dbReference type="ARBA" id="ARBA00022448"/>
    </source>
</evidence>
<gene>
    <name evidence="9" type="ORF">IAC79_04225</name>
</gene>
<keyword evidence="5" id="KW-1133">Transmembrane helix</keyword>
<reference evidence="9" key="2">
    <citation type="journal article" date="2021" name="PeerJ">
        <title>Extensive microbial diversity within the chicken gut microbiome revealed by metagenomics and culture.</title>
        <authorList>
            <person name="Gilroy R."/>
            <person name="Ravi A."/>
            <person name="Getino M."/>
            <person name="Pursley I."/>
            <person name="Horton D.L."/>
            <person name="Alikhan N.F."/>
            <person name="Baker D."/>
            <person name="Gharbi K."/>
            <person name="Hall N."/>
            <person name="Watson M."/>
            <person name="Adriaenssens E.M."/>
            <person name="Foster-Nyarko E."/>
            <person name="Jarju S."/>
            <person name="Secka A."/>
            <person name="Antonio M."/>
            <person name="Oren A."/>
            <person name="Chaudhuri R.R."/>
            <person name="La Ragione R."/>
            <person name="Hildebrand F."/>
            <person name="Pallen M.J."/>
        </authorList>
    </citation>
    <scope>NUCLEOTIDE SEQUENCE</scope>
    <source>
        <strain evidence="9">35461</strain>
    </source>
</reference>
<evidence type="ECO:0000313" key="9">
    <source>
        <dbReference type="EMBL" id="HIV09301.1"/>
    </source>
</evidence>
<keyword evidence="2" id="KW-0813">Transport</keyword>